<evidence type="ECO:0000313" key="10">
    <source>
        <dbReference type="Proteomes" id="UP000228484"/>
    </source>
</evidence>
<reference evidence="9 10" key="1">
    <citation type="submission" date="2017-09" db="EMBL/GenBank/DDBJ databases">
        <title>Biocontrol bacteria screening and application from spent mushroom substrate.</title>
        <authorList>
            <person name="Sun X."/>
        </authorList>
    </citation>
    <scope>NUCLEOTIDE SEQUENCE [LARGE SCALE GENOMIC DNA]</scope>
    <source>
        <strain evidence="9 10">100374</strain>
    </source>
</reference>
<keyword evidence="5 7" id="KW-1133">Transmembrane helix</keyword>
<evidence type="ECO:0000256" key="6">
    <source>
        <dbReference type="ARBA" id="ARBA00023136"/>
    </source>
</evidence>
<comment type="caution">
    <text evidence="9">The sequence shown here is derived from an EMBL/GenBank/DDBJ whole genome shotgun (WGS) entry which is preliminary data.</text>
</comment>
<dbReference type="GO" id="GO:0005886">
    <property type="term" value="C:plasma membrane"/>
    <property type="evidence" value="ECO:0007669"/>
    <property type="project" value="UniProtKB-SubCell"/>
</dbReference>
<dbReference type="SUPFAM" id="SSF103473">
    <property type="entry name" value="MFS general substrate transporter"/>
    <property type="match status" value="1"/>
</dbReference>
<evidence type="ECO:0000259" key="8">
    <source>
        <dbReference type="PROSITE" id="PS50850"/>
    </source>
</evidence>
<dbReference type="EMBL" id="NWUW01000016">
    <property type="protein sequence ID" value="PIE93572.1"/>
    <property type="molecule type" value="Genomic_DNA"/>
</dbReference>
<dbReference type="RefSeq" id="WP_099685508.1">
    <property type="nucleotide sequence ID" value="NZ_NWUW01000016.1"/>
</dbReference>
<feature type="transmembrane region" description="Helical" evidence="7">
    <location>
        <begin position="12"/>
        <end position="37"/>
    </location>
</feature>
<dbReference type="Proteomes" id="UP000228484">
    <property type="component" value="Unassembled WGS sequence"/>
</dbReference>
<protein>
    <submittedName>
        <fullName evidence="9">MFS transporter</fullName>
    </submittedName>
</protein>
<evidence type="ECO:0000256" key="3">
    <source>
        <dbReference type="ARBA" id="ARBA00022475"/>
    </source>
</evidence>
<comment type="subcellular location">
    <subcellularLocation>
        <location evidence="1">Cell membrane</location>
        <topology evidence="1">Multi-pass membrane protein</topology>
    </subcellularLocation>
</comment>
<proteinExistence type="predicted"/>
<evidence type="ECO:0000256" key="2">
    <source>
        <dbReference type="ARBA" id="ARBA00022448"/>
    </source>
</evidence>
<feature type="transmembrane region" description="Helical" evidence="7">
    <location>
        <begin position="381"/>
        <end position="400"/>
    </location>
</feature>
<dbReference type="InterPro" id="IPR020846">
    <property type="entry name" value="MFS_dom"/>
</dbReference>
<feature type="domain" description="Major facilitator superfamily (MFS) profile" evidence="8">
    <location>
        <begin position="1"/>
        <end position="405"/>
    </location>
</feature>
<dbReference type="CDD" id="cd06173">
    <property type="entry name" value="MFS_MefA_like"/>
    <property type="match status" value="1"/>
</dbReference>
<dbReference type="Gene3D" id="1.20.1250.20">
    <property type="entry name" value="MFS general substrate transporter like domains"/>
    <property type="match status" value="1"/>
</dbReference>
<keyword evidence="3" id="KW-1003">Cell membrane</keyword>
<gene>
    <name evidence="9" type="ORF">CO726_20420</name>
</gene>
<keyword evidence="10" id="KW-1185">Reference proteome</keyword>
<dbReference type="InterPro" id="IPR036259">
    <property type="entry name" value="MFS_trans_sf"/>
</dbReference>
<feature type="transmembrane region" description="Helical" evidence="7">
    <location>
        <begin position="74"/>
        <end position="92"/>
    </location>
</feature>
<evidence type="ECO:0000256" key="7">
    <source>
        <dbReference type="SAM" id="Phobius"/>
    </source>
</evidence>
<name>A0A2G6Q9P9_9BACI</name>
<dbReference type="PANTHER" id="PTHR43266">
    <property type="entry name" value="MACROLIDE-EFFLUX PROTEIN"/>
    <property type="match status" value="1"/>
</dbReference>
<organism evidence="9 10">
    <name type="scientific">Bacillus fungorum</name>
    <dbReference type="NCBI Taxonomy" id="2039284"/>
    <lineage>
        <taxon>Bacteria</taxon>
        <taxon>Bacillati</taxon>
        <taxon>Bacillota</taxon>
        <taxon>Bacilli</taxon>
        <taxon>Bacillales</taxon>
        <taxon>Bacillaceae</taxon>
        <taxon>Bacillus</taxon>
    </lineage>
</organism>
<evidence type="ECO:0000256" key="1">
    <source>
        <dbReference type="ARBA" id="ARBA00004651"/>
    </source>
</evidence>
<feature type="transmembrane region" description="Helical" evidence="7">
    <location>
        <begin position="163"/>
        <end position="182"/>
    </location>
</feature>
<feature type="transmembrane region" description="Helical" evidence="7">
    <location>
        <begin position="264"/>
        <end position="281"/>
    </location>
</feature>
<dbReference type="GO" id="GO:0022857">
    <property type="term" value="F:transmembrane transporter activity"/>
    <property type="evidence" value="ECO:0007669"/>
    <property type="project" value="InterPro"/>
</dbReference>
<feature type="transmembrane region" description="Helical" evidence="7">
    <location>
        <begin position="353"/>
        <end position="375"/>
    </location>
</feature>
<evidence type="ECO:0000256" key="4">
    <source>
        <dbReference type="ARBA" id="ARBA00022692"/>
    </source>
</evidence>
<feature type="transmembrane region" description="Helical" evidence="7">
    <location>
        <begin position="223"/>
        <end position="244"/>
    </location>
</feature>
<feature type="transmembrane region" description="Helical" evidence="7">
    <location>
        <begin position="137"/>
        <end position="157"/>
    </location>
</feature>
<keyword evidence="6 7" id="KW-0472">Membrane</keyword>
<dbReference type="PROSITE" id="PS50850">
    <property type="entry name" value="MFS"/>
    <property type="match status" value="1"/>
</dbReference>
<dbReference type="InterPro" id="IPR010290">
    <property type="entry name" value="TM_effector"/>
</dbReference>
<dbReference type="PANTHER" id="PTHR43266:SF2">
    <property type="entry name" value="MAJOR FACILITATOR SUPERFAMILY (MFS) PROFILE DOMAIN-CONTAINING PROTEIN"/>
    <property type="match status" value="1"/>
</dbReference>
<dbReference type="Pfam" id="PF05977">
    <property type="entry name" value="MFS_3"/>
    <property type="match status" value="1"/>
</dbReference>
<evidence type="ECO:0000313" key="9">
    <source>
        <dbReference type="EMBL" id="PIE93572.1"/>
    </source>
</evidence>
<dbReference type="AlphaFoldDB" id="A0A2G6Q9P9"/>
<sequence length="429" mass="47427">MLFLLKKPAFLNFWLAQIFSRLGDAIATTAIIFIIGSNSSDPLIISLVIFAELISTTLFGLFAGLIADRFPKHLIMIYMDIFRIIVTTIIIFNLNSPIILIFLVFLKGIGTTFFYPARTSFIPNVAGEEHVTDAISISQSTYSTVYIIGPIIAGLLLTTTSVLFIFIIDIISYILSIIFILISNSLITTKQTTELNQKIKTTNESLWFALSSGIKTVYRIPTLFFLLIILFPFMFIAGIFDTTYTSILLQIFQVSALDYGNLESIEGLGAIIGAIIGPFLLKKLNPSLLLICTIIAFGILMGCVTPLNLIHRSNLAPIYIWSLIIGIVNSLLNIPINTLFLSITPIPFRGRGISILQTLSTLGIILGLLLGGIAARYFNPIFFTTIAGLTIIIFAIMICFSKKFKELYKISSTPLPLDSNIKSEQEFNA</sequence>
<keyword evidence="2" id="KW-0813">Transport</keyword>
<feature type="transmembrane region" description="Helical" evidence="7">
    <location>
        <begin position="288"/>
        <end position="307"/>
    </location>
</feature>
<keyword evidence="4 7" id="KW-0812">Transmembrane</keyword>
<accession>A0A2G6Q9P9</accession>
<evidence type="ECO:0000256" key="5">
    <source>
        <dbReference type="ARBA" id="ARBA00022989"/>
    </source>
</evidence>
<feature type="transmembrane region" description="Helical" evidence="7">
    <location>
        <begin position="43"/>
        <end position="67"/>
    </location>
</feature>
<feature type="transmembrane region" description="Helical" evidence="7">
    <location>
        <begin position="319"/>
        <end position="341"/>
    </location>
</feature>